<reference evidence="2" key="1">
    <citation type="journal article" date="2019" name="Sci. Rep.">
        <title>Draft genome of Tanacetum cinerariifolium, the natural source of mosquito coil.</title>
        <authorList>
            <person name="Yamashiro T."/>
            <person name="Shiraishi A."/>
            <person name="Satake H."/>
            <person name="Nakayama K."/>
        </authorList>
    </citation>
    <scope>NUCLEOTIDE SEQUENCE</scope>
</reference>
<gene>
    <name evidence="2" type="ORF">Tci_336672</name>
</gene>
<organism evidence="2">
    <name type="scientific">Tanacetum cinerariifolium</name>
    <name type="common">Dalmatian daisy</name>
    <name type="synonym">Chrysanthemum cinerariifolium</name>
    <dbReference type="NCBI Taxonomy" id="118510"/>
    <lineage>
        <taxon>Eukaryota</taxon>
        <taxon>Viridiplantae</taxon>
        <taxon>Streptophyta</taxon>
        <taxon>Embryophyta</taxon>
        <taxon>Tracheophyta</taxon>
        <taxon>Spermatophyta</taxon>
        <taxon>Magnoliopsida</taxon>
        <taxon>eudicotyledons</taxon>
        <taxon>Gunneridae</taxon>
        <taxon>Pentapetalae</taxon>
        <taxon>asterids</taxon>
        <taxon>campanulids</taxon>
        <taxon>Asterales</taxon>
        <taxon>Asteraceae</taxon>
        <taxon>Asteroideae</taxon>
        <taxon>Anthemideae</taxon>
        <taxon>Anthemidinae</taxon>
        <taxon>Tanacetum</taxon>
    </lineage>
</organism>
<feature type="region of interest" description="Disordered" evidence="1">
    <location>
        <begin position="198"/>
        <end position="218"/>
    </location>
</feature>
<sequence>MSYNKGMPRRKWSSTDQIQSQIIVEMINELLWERRVMRNLERLVGARELKMAYRLMQRTTHKEETALCKGCVRIFEDNVVGNVRRERGFLVEVVKHMLGICPIAKLRTYDMVNEKWKTVSRKVASFCGGVKKCDKWNSEEVLEFLQVRKEKKNKRYKSSGSSSFNTRESAEGSINLNTTVWDEKDEVEEVRRSRPIGIDQAKRKAKAGSSAATRTTFKRAKKSWKSDVWKSEIWKTVNETKRCMRRLPMKS</sequence>
<proteinExistence type="predicted"/>
<dbReference type="AlphaFoldDB" id="A0A699HF58"/>
<dbReference type="EMBL" id="BKCJ010121063">
    <property type="protein sequence ID" value="GEX64697.1"/>
    <property type="molecule type" value="Genomic_DNA"/>
</dbReference>
<protein>
    <submittedName>
        <fullName evidence="2">Uncharacterized protein</fullName>
    </submittedName>
</protein>
<evidence type="ECO:0000313" key="2">
    <source>
        <dbReference type="EMBL" id="GEX64697.1"/>
    </source>
</evidence>
<evidence type="ECO:0000256" key="1">
    <source>
        <dbReference type="SAM" id="MobiDB-lite"/>
    </source>
</evidence>
<comment type="caution">
    <text evidence="2">The sequence shown here is derived from an EMBL/GenBank/DDBJ whole genome shotgun (WGS) entry which is preliminary data.</text>
</comment>
<name>A0A699HF58_TANCI</name>
<accession>A0A699HF58</accession>